<dbReference type="Proteomes" id="UP000031368">
    <property type="component" value="Plasmid pRgalR602c"/>
</dbReference>
<keyword evidence="2" id="KW-0614">Plasmid</keyword>
<geneLocation type="plasmid" evidence="2 3">
    <name>pRgalR602c</name>
</geneLocation>
<dbReference type="KEGG" id="rga:RGR602_PC01704"/>
<dbReference type="RefSeq" id="WP_040115881.1">
    <property type="nucleotide sequence ID" value="NZ_CP006880.1"/>
</dbReference>
<feature type="compositionally biased region" description="Basic and acidic residues" evidence="1">
    <location>
        <begin position="230"/>
        <end position="244"/>
    </location>
</feature>
<evidence type="ECO:0000313" key="2">
    <source>
        <dbReference type="EMBL" id="AJD45728.1"/>
    </source>
</evidence>
<gene>
    <name evidence="2" type="ORF">RGR602_PC01704</name>
</gene>
<keyword evidence="3" id="KW-1185">Reference proteome</keyword>
<sequence length="253" mass="28150">MSNLYNDSAPAVSGEPAKSMLTAFFDSRREAEDAVERLKEAGVTDVRLMPGYEADAEKAKVESDDRGGFWPQLGDWLLPDEDRAVYAEGLRRGGFLVSASVDEATYDTAHDILDDEGAIDMDERADLWRSEGWNVLKPNETYVEARYDRNRLGEANRDQQVSGSRDDVFEADAAAGSAAGAGHYMRSGESTTSRVRAYELDEEVPVDEHLRDDILPTGHQRTVAEGQGPADRELRQSQDMDGLRQEQSFPRSR</sequence>
<protein>
    <submittedName>
        <fullName evidence="2">Uncharacterized protein</fullName>
    </submittedName>
</protein>
<accession>A0A0B4XGH7</accession>
<name>A0A0B4XGH7_9HYPH</name>
<proteinExistence type="predicted"/>
<evidence type="ECO:0000313" key="3">
    <source>
        <dbReference type="Proteomes" id="UP000031368"/>
    </source>
</evidence>
<dbReference type="AlphaFoldDB" id="A0A0B4XGH7"/>
<dbReference type="HOGENOM" id="CLU_073586_0_0_5"/>
<reference evidence="2 3" key="1">
    <citation type="submission" date="2013-11" db="EMBL/GenBank/DDBJ databases">
        <title>Complete genome sequence of Rhizobium gallicum bv. gallicum R602.</title>
        <authorList>
            <person name="Bustos P."/>
            <person name="Santamaria R.I."/>
            <person name="Lozano L."/>
            <person name="Acosta J.L."/>
            <person name="Ormeno-Orrillo E."/>
            <person name="Rogel M.A."/>
            <person name="Romero D."/>
            <person name="Cevallos M.A."/>
            <person name="Martinez-Romero E."/>
            <person name="Gonzalez V."/>
        </authorList>
    </citation>
    <scope>NUCLEOTIDE SEQUENCE [LARGE SCALE GENOMIC DNA]</scope>
    <source>
        <strain evidence="2 3">R602</strain>
        <plasmid evidence="2 3">pRgalR602c</plasmid>
    </source>
</reference>
<organism evidence="2 3">
    <name type="scientific">Rhizobium gallicum bv. gallicum R602sp</name>
    <dbReference type="NCBI Taxonomy" id="1041138"/>
    <lineage>
        <taxon>Bacteria</taxon>
        <taxon>Pseudomonadati</taxon>
        <taxon>Pseudomonadota</taxon>
        <taxon>Alphaproteobacteria</taxon>
        <taxon>Hyphomicrobiales</taxon>
        <taxon>Rhizobiaceae</taxon>
        <taxon>Rhizobium/Agrobacterium group</taxon>
        <taxon>Rhizobium</taxon>
    </lineage>
</organism>
<feature type="region of interest" description="Disordered" evidence="1">
    <location>
        <begin position="176"/>
        <end position="253"/>
    </location>
</feature>
<dbReference type="EMBL" id="CP006880">
    <property type="protein sequence ID" value="AJD45728.1"/>
    <property type="molecule type" value="Genomic_DNA"/>
</dbReference>
<evidence type="ECO:0000256" key="1">
    <source>
        <dbReference type="SAM" id="MobiDB-lite"/>
    </source>
</evidence>